<dbReference type="OrthoDB" id="8177309at2"/>
<protein>
    <recommendedName>
        <fullName evidence="3">Calpain catalytic domain-containing protein</fullName>
    </recommendedName>
</protein>
<comment type="caution">
    <text evidence="1">The sequence shown here is derived from an EMBL/GenBank/DDBJ whole genome shotgun (WGS) entry which is preliminary data.</text>
</comment>
<proteinExistence type="predicted"/>
<organism evidence="1 2">
    <name type="scientific">Oleomonas cavernae</name>
    <dbReference type="NCBI Taxonomy" id="2320859"/>
    <lineage>
        <taxon>Bacteria</taxon>
        <taxon>Pseudomonadati</taxon>
        <taxon>Pseudomonadota</taxon>
        <taxon>Alphaproteobacteria</taxon>
        <taxon>Acetobacterales</taxon>
        <taxon>Acetobacteraceae</taxon>
        <taxon>Oleomonas</taxon>
    </lineage>
</organism>
<accession>A0A418WGW8</accession>
<evidence type="ECO:0000313" key="1">
    <source>
        <dbReference type="EMBL" id="RJF89228.1"/>
    </source>
</evidence>
<sequence>MGDTPSKYDTDWFTDADELGKPQTGLGKRDAAAVDKAKGMADAFGKRGGKGLWPHVERAKVAAGLKYRLDNPDSFNQGQTWLCGIATFVRVWAYDHPVEYVQLAADLFEKGEGWLKGGPKTLVDKRSDGEKITASPDLLNSAVARISEKESLDHADWVVLAAIRESFNSVFAYGADEGPFHIKAWNFPSDVVREFKAGGYSRVISKADGLGGGGYNNFVEATDLYDRGWRVILLIKSDLLKASAFQNPGAVRTSDHWVGLNSTVFMSLPGPNCQVDRFEVYSWDGPHFIPPVGQKMAFSLFDKYYFGFVAGLH</sequence>
<gene>
    <name evidence="1" type="ORF">D3874_21515</name>
</gene>
<name>A0A418WGW8_9PROT</name>
<evidence type="ECO:0008006" key="3">
    <source>
        <dbReference type="Google" id="ProtNLM"/>
    </source>
</evidence>
<keyword evidence="2" id="KW-1185">Reference proteome</keyword>
<reference evidence="1 2" key="1">
    <citation type="submission" date="2018-09" db="EMBL/GenBank/DDBJ databases">
        <authorList>
            <person name="Zhu H."/>
        </authorList>
    </citation>
    <scope>NUCLEOTIDE SEQUENCE [LARGE SCALE GENOMIC DNA]</scope>
    <source>
        <strain evidence="1 2">K1W22B-8</strain>
    </source>
</reference>
<dbReference type="RefSeq" id="WP_119780710.1">
    <property type="nucleotide sequence ID" value="NZ_QYUK01000011.1"/>
</dbReference>
<dbReference type="Proteomes" id="UP000284605">
    <property type="component" value="Unassembled WGS sequence"/>
</dbReference>
<evidence type="ECO:0000313" key="2">
    <source>
        <dbReference type="Proteomes" id="UP000284605"/>
    </source>
</evidence>
<dbReference type="AlphaFoldDB" id="A0A418WGW8"/>
<dbReference type="EMBL" id="QYUK01000011">
    <property type="protein sequence ID" value="RJF89228.1"/>
    <property type="molecule type" value="Genomic_DNA"/>
</dbReference>